<dbReference type="SUPFAM" id="SSF52047">
    <property type="entry name" value="RNI-like"/>
    <property type="match status" value="1"/>
</dbReference>
<dbReference type="PANTHER" id="PTHR24111">
    <property type="entry name" value="LEUCINE-RICH REPEAT-CONTAINING PROTEIN 34"/>
    <property type="match status" value="1"/>
</dbReference>
<gene>
    <name evidence="3" type="ORF">F8M41_005126</name>
</gene>
<evidence type="ECO:0000256" key="1">
    <source>
        <dbReference type="ARBA" id="ARBA00022737"/>
    </source>
</evidence>
<dbReference type="SMART" id="SM00368">
    <property type="entry name" value="LRR_RI"/>
    <property type="match status" value="2"/>
</dbReference>
<dbReference type="InterPro" id="IPR052201">
    <property type="entry name" value="LRR-containing_regulator"/>
</dbReference>
<reference evidence="3 4" key="1">
    <citation type="journal article" date="2019" name="Environ. Microbiol.">
        <title>At the nexus of three kingdoms: the genome of the mycorrhizal fungus Gigaspora margarita provides insights into plant, endobacterial and fungal interactions.</title>
        <authorList>
            <person name="Venice F."/>
            <person name="Ghignone S."/>
            <person name="Salvioli di Fossalunga A."/>
            <person name="Amselem J."/>
            <person name="Novero M."/>
            <person name="Xianan X."/>
            <person name="Sedzielewska Toro K."/>
            <person name="Morin E."/>
            <person name="Lipzen A."/>
            <person name="Grigoriev I.V."/>
            <person name="Henrissat B."/>
            <person name="Martin F.M."/>
            <person name="Bonfante P."/>
        </authorList>
    </citation>
    <scope>NUCLEOTIDE SEQUENCE [LARGE SCALE GENOMIC DNA]</scope>
    <source>
        <strain evidence="3 4">BEG34</strain>
    </source>
</reference>
<dbReference type="OrthoDB" id="2468026at2759"/>
<sequence>MTLPNECYYIIFKNLRHSYQNLFSCALVNRQWCRIIIPILWSEPEHHFKDIRLIKIFLLMLNAEEQSLLIPFKIALPSHPKPLFEYSSYITYINNYLYDGIRNWLHDESYKTGCKLENAVKSSLIAMFLRTSKNLKYLSLNEIICNQIIFENLYENTTITSIDLYNFSSNFKSKAIDVLVKILYRNSTLTSLDLSNGSWSSSNNIGSEGGRALADALCKNNTLKILNLQYNNLGSDEGKALADALCKNTTLTSLNLVKIILDQKEEKH</sequence>
<dbReference type="AlphaFoldDB" id="A0A8H4A4W1"/>
<dbReference type="Proteomes" id="UP000439903">
    <property type="component" value="Unassembled WGS sequence"/>
</dbReference>
<dbReference type="Gene3D" id="3.80.10.10">
    <property type="entry name" value="Ribonuclease Inhibitor"/>
    <property type="match status" value="1"/>
</dbReference>
<dbReference type="Pfam" id="PF13516">
    <property type="entry name" value="LRR_6"/>
    <property type="match status" value="2"/>
</dbReference>
<dbReference type="Pfam" id="PF12937">
    <property type="entry name" value="F-box-like"/>
    <property type="match status" value="1"/>
</dbReference>
<protein>
    <submittedName>
        <fullName evidence="3">F-box domain-containing protein</fullName>
    </submittedName>
</protein>
<keyword evidence="4" id="KW-1185">Reference proteome</keyword>
<dbReference type="InterPro" id="IPR032675">
    <property type="entry name" value="LRR_dom_sf"/>
</dbReference>
<dbReference type="CDD" id="cd09917">
    <property type="entry name" value="F-box_SF"/>
    <property type="match status" value="1"/>
</dbReference>
<dbReference type="InterPro" id="IPR001810">
    <property type="entry name" value="F-box_dom"/>
</dbReference>
<evidence type="ECO:0000313" key="3">
    <source>
        <dbReference type="EMBL" id="KAF0433189.1"/>
    </source>
</evidence>
<dbReference type="InterPro" id="IPR036047">
    <property type="entry name" value="F-box-like_dom_sf"/>
</dbReference>
<organism evidence="3 4">
    <name type="scientific">Gigaspora margarita</name>
    <dbReference type="NCBI Taxonomy" id="4874"/>
    <lineage>
        <taxon>Eukaryota</taxon>
        <taxon>Fungi</taxon>
        <taxon>Fungi incertae sedis</taxon>
        <taxon>Mucoromycota</taxon>
        <taxon>Glomeromycotina</taxon>
        <taxon>Glomeromycetes</taxon>
        <taxon>Diversisporales</taxon>
        <taxon>Gigasporaceae</taxon>
        <taxon>Gigaspora</taxon>
    </lineage>
</organism>
<name>A0A8H4A4W1_GIGMA</name>
<dbReference type="InterPro" id="IPR001611">
    <property type="entry name" value="Leu-rich_rpt"/>
</dbReference>
<keyword evidence="1" id="KW-0677">Repeat</keyword>
<proteinExistence type="predicted"/>
<evidence type="ECO:0000259" key="2">
    <source>
        <dbReference type="Pfam" id="PF12937"/>
    </source>
</evidence>
<comment type="caution">
    <text evidence="3">The sequence shown here is derived from an EMBL/GenBank/DDBJ whole genome shotgun (WGS) entry which is preliminary data.</text>
</comment>
<dbReference type="EMBL" id="WTPW01001482">
    <property type="protein sequence ID" value="KAF0433189.1"/>
    <property type="molecule type" value="Genomic_DNA"/>
</dbReference>
<dbReference type="PANTHER" id="PTHR24111:SF0">
    <property type="entry name" value="LEUCINE-RICH REPEAT-CONTAINING PROTEIN"/>
    <property type="match status" value="1"/>
</dbReference>
<dbReference type="SUPFAM" id="SSF81383">
    <property type="entry name" value="F-box domain"/>
    <property type="match status" value="1"/>
</dbReference>
<evidence type="ECO:0000313" key="4">
    <source>
        <dbReference type="Proteomes" id="UP000439903"/>
    </source>
</evidence>
<feature type="domain" description="F-box" evidence="2">
    <location>
        <begin position="2"/>
        <end position="43"/>
    </location>
</feature>
<accession>A0A8H4A4W1</accession>